<evidence type="ECO:0000256" key="7">
    <source>
        <dbReference type="ARBA" id="ARBA00023242"/>
    </source>
</evidence>
<evidence type="ECO:0000256" key="3">
    <source>
        <dbReference type="ARBA" id="ARBA00007869"/>
    </source>
</evidence>
<dbReference type="Proteomes" id="UP000077266">
    <property type="component" value="Unassembled WGS sequence"/>
</dbReference>
<keyword evidence="4 8" id="KW-0690">Ribosome biogenesis</keyword>
<keyword evidence="11" id="KW-1185">Reference proteome</keyword>
<feature type="compositionally biased region" description="Polar residues" evidence="9">
    <location>
        <begin position="1"/>
        <end position="23"/>
    </location>
</feature>
<evidence type="ECO:0000256" key="6">
    <source>
        <dbReference type="ARBA" id="ARBA00023054"/>
    </source>
</evidence>
<dbReference type="EMBL" id="KV425887">
    <property type="protein sequence ID" value="KZW02562.1"/>
    <property type="molecule type" value="Genomic_DNA"/>
</dbReference>
<dbReference type="InterPro" id="IPR005579">
    <property type="entry name" value="Cgr1-like"/>
</dbReference>
<keyword evidence="5 8" id="KW-0698">rRNA processing</keyword>
<name>A0A165PRC0_EXIGL</name>
<feature type="region of interest" description="Disordered" evidence="9">
    <location>
        <begin position="1"/>
        <end position="91"/>
    </location>
</feature>
<sequence>MDTGDSSTSAQPVLQLAPSSNGRVSGKAWKDKKTATVRSHLPDGLRTRSFQERMERTKRERATKKLAQELQDETAQEKARKRAVTQERKKAAAERARLEQAKATMSAAKAARLKKRMGRSKKVHG</sequence>
<reference evidence="10 11" key="1">
    <citation type="journal article" date="2016" name="Mol. Biol. Evol.">
        <title>Comparative Genomics of Early-Diverging Mushroom-Forming Fungi Provides Insights into the Origins of Lignocellulose Decay Capabilities.</title>
        <authorList>
            <person name="Nagy L.G."/>
            <person name="Riley R."/>
            <person name="Tritt A."/>
            <person name="Adam C."/>
            <person name="Daum C."/>
            <person name="Floudas D."/>
            <person name="Sun H."/>
            <person name="Yadav J.S."/>
            <person name="Pangilinan J."/>
            <person name="Larsson K.H."/>
            <person name="Matsuura K."/>
            <person name="Barry K."/>
            <person name="Labutti K."/>
            <person name="Kuo R."/>
            <person name="Ohm R.A."/>
            <person name="Bhattacharya S.S."/>
            <person name="Shirouzu T."/>
            <person name="Yoshinaga Y."/>
            <person name="Martin F.M."/>
            <person name="Grigoriev I.V."/>
            <person name="Hibbett D.S."/>
        </authorList>
    </citation>
    <scope>NUCLEOTIDE SEQUENCE [LARGE SCALE GENOMIC DNA]</scope>
    <source>
        <strain evidence="10 11">HHB12029</strain>
    </source>
</reference>
<evidence type="ECO:0000313" key="10">
    <source>
        <dbReference type="EMBL" id="KZW02562.1"/>
    </source>
</evidence>
<keyword evidence="7 8" id="KW-0539">Nucleus</keyword>
<accession>A0A165PRC0</accession>
<keyword evidence="6" id="KW-0175">Coiled coil</keyword>
<evidence type="ECO:0000256" key="2">
    <source>
        <dbReference type="ARBA" id="ARBA00004604"/>
    </source>
</evidence>
<feature type="compositionally biased region" description="Basic and acidic residues" evidence="9">
    <location>
        <begin position="28"/>
        <end position="60"/>
    </location>
</feature>
<evidence type="ECO:0000256" key="9">
    <source>
        <dbReference type="SAM" id="MobiDB-lite"/>
    </source>
</evidence>
<dbReference type="AlphaFoldDB" id="A0A165PRC0"/>
<comment type="subcellular location">
    <subcellularLocation>
        <location evidence="2 8">Nucleus</location>
        <location evidence="2 8">Nucleolus</location>
    </subcellularLocation>
</comment>
<dbReference type="GO" id="GO:0006364">
    <property type="term" value="P:rRNA processing"/>
    <property type="evidence" value="ECO:0007669"/>
    <property type="project" value="UniProtKB-UniRule"/>
</dbReference>
<evidence type="ECO:0000256" key="8">
    <source>
        <dbReference type="RuleBase" id="RU363084"/>
    </source>
</evidence>
<dbReference type="GO" id="GO:0005730">
    <property type="term" value="C:nucleolus"/>
    <property type="evidence" value="ECO:0007669"/>
    <property type="project" value="UniProtKB-SubCell"/>
</dbReference>
<evidence type="ECO:0000256" key="4">
    <source>
        <dbReference type="ARBA" id="ARBA00022517"/>
    </source>
</evidence>
<protein>
    <recommendedName>
        <fullName evidence="8">rRNA-processing protein</fullName>
    </recommendedName>
</protein>
<dbReference type="Pfam" id="PF03879">
    <property type="entry name" value="Cgr1"/>
    <property type="match status" value="1"/>
</dbReference>
<dbReference type="InParanoid" id="A0A165PRC0"/>
<comment type="function">
    <text evidence="1 8">Involved in nucleolar integrity and required for processing of the pre-rRNA for the 60S ribosome subunit.</text>
</comment>
<organism evidence="10 11">
    <name type="scientific">Exidia glandulosa HHB12029</name>
    <dbReference type="NCBI Taxonomy" id="1314781"/>
    <lineage>
        <taxon>Eukaryota</taxon>
        <taxon>Fungi</taxon>
        <taxon>Dikarya</taxon>
        <taxon>Basidiomycota</taxon>
        <taxon>Agaricomycotina</taxon>
        <taxon>Agaricomycetes</taxon>
        <taxon>Auriculariales</taxon>
        <taxon>Exidiaceae</taxon>
        <taxon>Exidia</taxon>
    </lineage>
</organism>
<gene>
    <name evidence="10" type="ORF">EXIGLDRAFT_759691</name>
</gene>
<dbReference type="OrthoDB" id="277961at2759"/>
<comment type="similarity">
    <text evidence="3 8">Belongs to the CGR1 family.</text>
</comment>
<evidence type="ECO:0000256" key="5">
    <source>
        <dbReference type="ARBA" id="ARBA00022552"/>
    </source>
</evidence>
<evidence type="ECO:0000256" key="1">
    <source>
        <dbReference type="ARBA" id="ARBA00004090"/>
    </source>
</evidence>
<proteinExistence type="inferred from homology"/>
<evidence type="ECO:0000313" key="11">
    <source>
        <dbReference type="Proteomes" id="UP000077266"/>
    </source>
</evidence>